<dbReference type="InterPro" id="IPR000182">
    <property type="entry name" value="GNAT_dom"/>
</dbReference>
<keyword evidence="3" id="KW-1185">Reference proteome</keyword>
<evidence type="ECO:0000313" key="3">
    <source>
        <dbReference type="Proteomes" id="UP000509303"/>
    </source>
</evidence>
<keyword evidence="2" id="KW-0808">Transferase</keyword>
<sequence length="189" mass="20808">MYPITRHSSRLALRELTIDDVDAVHAIYGSPEATEHMSFTPRSRGQVDLIVARWIASASATPREEYALAATARHSGEPIGCVRLANDPHQPSAATFGFALRPDAWGVGYGREVVRLICDLAFTELGLHRLWAARSPHNIASERTLLAAGLTEEGRIRAHVHVRGAWRDSITYSILREEWESGQADASTA</sequence>
<name>A0A7H8N9T2_9ACTN</name>
<dbReference type="InterPro" id="IPR016181">
    <property type="entry name" value="Acyl_CoA_acyltransferase"/>
</dbReference>
<dbReference type="EMBL" id="CP054929">
    <property type="protein sequence ID" value="QKW51289.1"/>
    <property type="molecule type" value="Genomic_DNA"/>
</dbReference>
<evidence type="ECO:0000259" key="1">
    <source>
        <dbReference type="PROSITE" id="PS51186"/>
    </source>
</evidence>
<dbReference type="SUPFAM" id="SSF55729">
    <property type="entry name" value="Acyl-CoA N-acyltransferases (Nat)"/>
    <property type="match status" value="1"/>
</dbReference>
<dbReference type="Gene3D" id="3.40.630.30">
    <property type="match status" value="1"/>
</dbReference>
<dbReference type="GO" id="GO:0016747">
    <property type="term" value="F:acyltransferase activity, transferring groups other than amino-acyl groups"/>
    <property type="evidence" value="ECO:0007669"/>
    <property type="project" value="InterPro"/>
</dbReference>
<dbReference type="RefSeq" id="WP_176163010.1">
    <property type="nucleotide sequence ID" value="NZ_CP054929.1"/>
</dbReference>
<protein>
    <submittedName>
        <fullName evidence="2">GNAT family N-acetyltransferase</fullName>
    </submittedName>
</protein>
<dbReference type="CDD" id="cd04301">
    <property type="entry name" value="NAT_SF"/>
    <property type="match status" value="1"/>
</dbReference>
<dbReference type="PROSITE" id="PS51186">
    <property type="entry name" value="GNAT"/>
    <property type="match status" value="1"/>
</dbReference>
<feature type="domain" description="N-acetyltransferase" evidence="1">
    <location>
        <begin position="11"/>
        <end position="173"/>
    </location>
</feature>
<accession>A0A7H8N9T2</accession>
<reference evidence="2 3" key="1">
    <citation type="submission" date="2020-06" db="EMBL/GenBank/DDBJ databases">
        <title>Genome mining for natural products.</title>
        <authorList>
            <person name="Zhang B."/>
            <person name="Shi J."/>
            <person name="Ge H."/>
        </authorList>
    </citation>
    <scope>NUCLEOTIDE SEQUENCE [LARGE SCALE GENOMIC DNA]</scope>
    <source>
        <strain evidence="2 3">NA00687</strain>
    </source>
</reference>
<evidence type="ECO:0000313" key="2">
    <source>
        <dbReference type="EMBL" id="QKW51289.1"/>
    </source>
</evidence>
<proteinExistence type="predicted"/>
<dbReference type="AlphaFoldDB" id="A0A7H8N9T2"/>
<organism evidence="2 3">
    <name type="scientific">Streptomyces buecherae</name>
    <dbReference type="NCBI Taxonomy" id="2763006"/>
    <lineage>
        <taxon>Bacteria</taxon>
        <taxon>Bacillati</taxon>
        <taxon>Actinomycetota</taxon>
        <taxon>Actinomycetes</taxon>
        <taxon>Kitasatosporales</taxon>
        <taxon>Streptomycetaceae</taxon>
        <taxon>Streptomyces</taxon>
    </lineage>
</organism>
<dbReference type="Pfam" id="PF13302">
    <property type="entry name" value="Acetyltransf_3"/>
    <property type="match status" value="1"/>
</dbReference>
<dbReference type="Proteomes" id="UP000509303">
    <property type="component" value="Chromosome"/>
</dbReference>
<gene>
    <name evidence="2" type="ORF">HUT08_19070</name>
</gene>
<dbReference type="InterPro" id="IPR051531">
    <property type="entry name" value="N-acetyltransferase"/>
</dbReference>
<dbReference type="PANTHER" id="PTHR43792">
    <property type="entry name" value="GNAT FAMILY, PUTATIVE (AFU_ORTHOLOGUE AFUA_3G00765)-RELATED-RELATED"/>
    <property type="match status" value="1"/>
</dbReference>